<dbReference type="SUPFAM" id="SSF51735">
    <property type="entry name" value="NAD(P)-binding Rossmann-fold domains"/>
    <property type="match status" value="1"/>
</dbReference>
<keyword evidence="2" id="KW-0521">NADP</keyword>
<reference evidence="4" key="2">
    <citation type="journal article" date="2015" name="Data Brief">
        <title>Shoot transcriptome of the giant reed, Arundo donax.</title>
        <authorList>
            <person name="Barrero R.A."/>
            <person name="Guerrero F.D."/>
            <person name="Moolhuijzen P."/>
            <person name="Goolsby J.A."/>
            <person name="Tidwell J."/>
            <person name="Bellgard S.E."/>
            <person name="Bellgard M.I."/>
        </authorList>
    </citation>
    <scope>NUCLEOTIDE SEQUENCE</scope>
    <source>
        <tissue evidence="4">Shoot tissue taken approximately 20 cm above the soil surface</tissue>
    </source>
</reference>
<dbReference type="PANTHER" id="PTHR43490">
    <property type="entry name" value="(+)-NEOMENTHOL DEHYDROGENASE"/>
    <property type="match status" value="1"/>
</dbReference>
<dbReference type="GO" id="GO:0016491">
    <property type="term" value="F:oxidoreductase activity"/>
    <property type="evidence" value="ECO:0007669"/>
    <property type="project" value="UniProtKB-KW"/>
</dbReference>
<comment type="similarity">
    <text evidence="1">Belongs to the short-chain dehydrogenases/reductases (SDR) family.</text>
</comment>
<sequence>MEKAAYVAAAAAAEQGSPRHRLDTVRHDRAEAIPERLAVVTGGNKGVGVEVCRQLAVQGVMVILTARDEKRGEDAAESLRRESDVSNVVFHQLDVRDVSPH</sequence>
<dbReference type="EMBL" id="GBRH01174568">
    <property type="protein sequence ID" value="JAE23328.1"/>
    <property type="molecule type" value="Transcribed_RNA"/>
</dbReference>
<evidence type="ECO:0000256" key="2">
    <source>
        <dbReference type="ARBA" id="ARBA00022857"/>
    </source>
</evidence>
<dbReference type="InterPro" id="IPR036291">
    <property type="entry name" value="NAD(P)-bd_dom_sf"/>
</dbReference>
<dbReference type="GO" id="GO:0016020">
    <property type="term" value="C:membrane"/>
    <property type="evidence" value="ECO:0007669"/>
    <property type="project" value="TreeGrafter"/>
</dbReference>
<evidence type="ECO:0000313" key="4">
    <source>
        <dbReference type="EMBL" id="JAE23328.1"/>
    </source>
</evidence>
<reference evidence="4" key="1">
    <citation type="submission" date="2014-09" db="EMBL/GenBank/DDBJ databases">
        <authorList>
            <person name="Magalhaes I.L.F."/>
            <person name="Oliveira U."/>
            <person name="Santos F.R."/>
            <person name="Vidigal T.H.D.A."/>
            <person name="Brescovit A.D."/>
            <person name="Santos A.J."/>
        </authorList>
    </citation>
    <scope>NUCLEOTIDE SEQUENCE</scope>
    <source>
        <tissue evidence="4">Shoot tissue taken approximately 20 cm above the soil surface</tissue>
    </source>
</reference>
<dbReference type="AlphaFoldDB" id="A0A0A9GRK3"/>
<evidence type="ECO:0000256" key="3">
    <source>
        <dbReference type="ARBA" id="ARBA00023002"/>
    </source>
</evidence>
<accession>A0A0A9GRK3</accession>
<proteinExistence type="inferred from homology"/>
<name>A0A0A9GRK3_ARUDO</name>
<dbReference type="PANTHER" id="PTHR43490:SF133">
    <property type="entry name" value="(+)-NEOMENTHOL DEHYDROGENASE"/>
    <property type="match status" value="1"/>
</dbReference>
<evidence type="ECO:0000256" key="1">
    <source>
        <dbReference type="ARBA" id="ARBA00006484"/>
    </source>
</evidence>
<dbReference type="Gene3D" id="3.40.50.720">
    <property type="entry name" value="NAD(P)-binding Rossmann-like Domain"/>
    <property type="match status" value="1"/>
</dbReference>
<dbReference type="Pfam" id="PF00106">
    <property type="entry name" value="adh_short"/>
    <property type="match status" value="1"/>
</dbReference>
<keyword evidence="3" id="KW-0560">Oxidoreductase</keyword>
<organism evidence="4">
    <name type="scientific">Arundo donax</name>
    <name type="common">Giant reed</name>
    <name type="synonym">Donax arundinaceus</name>
    <dbReference type="NCBI Taxonomy" id="35708"/>
    <lineage>
        <taxon>Eukaryota</taxon>
        <taxon>Viridiplantae</taxon>
        <taxon>Streptophyta</taxon>
        <taxon>Embryophyta</taxon>
        <taxon>Tracheophyta</taxon>
        <taxon>Spermatophyta</taxon>
        <taxon>Magnoliopsida</taxon>
        <taxon>Liliopsida</taxon>
        <taxon>Poales</taxon>
        <taxon>Poaceae</taxon>
        <taxon>PACMAD clade</taxon>
        <taxon>Arundinoideae</taxon>
        <taxon>Arundineae</taxon>
        <taxon>Arundo</taxon>
    </lineage>
</organism>
<protein>
    <submittedName>
        <fullName evidence="4">Uncharacterized protein</fullName>
    </submittedName>
</protein>
<dbReference type="InterPro" id="IPR002347">
    <property type="entry name" value="SDR_fam"/>
</dbReference>